<protein>
    <submittedName>
        <fullName evidence="7">Kinase-like domain-containing protein</fullName>
    </submittedName>
</protein>
<evidence type="ECO:0000313" key="7">
    <source>
        <dbReference type="EMBL" id="KAF2105344.1"/>
    </source>
</evidence>
<keyword evidence="8" id="KW-1185">Reference proteome</keyword>
<evidence type="ECO:0000256" key="5">
    <source>
        <dbReference type="SAM" id="MobiDB-lite"/>
    </source>
</evidence>
<dbReference type="EMBL" id="ML977383">
    <property type="protein sequence ID" value="KAF2105344.1"/>
    <property type="molecule type" value="Genomic_DNA"/>
</dbReference>
<dbReference type="GO" id="GO:0005634">
    <property type="term" value="C:nucleus"/>
    <property type="evidence" value="ECO:0007669"/>
    <property type="project" value="TreeGrafter"/>
</dbReference>
<evidence type="ECO:0000259" key="6">
    <source>
        <dbReference type="PROSITE" id="PS50011"/>
    </source>
</evidence>
<dbReference type="InterPro" id="IPR050339">
    <property type="entry name" value="CC_SR_Kinase"/>
</dbReference>
<dbReference type="SUPFAM" id="SSF56112">
    <property type="entry name" value="Protein kinase-like (PK-like)"/>
    <property type="match status" value="1"/>
</dbReference>
<proteinExistence type="predicted"/>
<dbReference type="SMART" id="SM00220">
    <property type="entry name" value="S_TKc"/>
    <property type="match status" value="1"/>
</dbReference>
<name>A0A6A5YF66_9PLEO</name>
<evidence type="ECO:0000313" key="8">
    <source>
        <dbReference type="Proteomes" id="UP000799770"/>
    </source>
</evidence>
<dbReference type="PROSITE" id="PS50011">
    <property type="entry name" value="PROTEIN_KINASE_DOM"/>
    <property type="match status" value="1"/>
</dbReference>
<dbReference type="GO" id="GO:0005737">
    <property type="term" value="C:cytoplasm"/>
    <property type="evidence" value="ECO:0007669"/>
    <property type="project" value="TreeGrafter"/>
</dbReference>
<accession>A0A6A5YF66</accession>
<dbReference type="GO" id="GO:0005524">
    <property type="term" value="F:ATP binding"/>
    <property type="evidence" value="ECO:0007669"/>
    <property type="project" value="UniProtKB-KW"/>
</dbReference>
<keyword evidence="2" id="KW-0547">Nucleotide-binding</keyword>
<feature type="domain" description="Protein kinase" evidence="6">
    <location>
        <begin position="276"/>
        <end position="560"/>
    </location>
</feature>
<dbReference type="Gene3D" id="3.30.200.20">
    <property type="entry name" value="Phosphorylase Kinase, domain 1"/>
    <property type="match status" value="1"/>
</dbReference>
<dbReference type="Proteomes" id="UP000799770">
    <property type="component" value="Unassembled WGS sequence"/>
</dbReference>
<feature type="region of interest" description="Disordered" evidence="5">
    <location>
        <begin position="137"/>
        <end position="164"/>
    </location>
</feature>
<keyword evidence="1" id="KW-0808">Transferase</keyword>
<dbReference type="InterPro" id="IPR011009">
    <property type="entry name" value="Kinase-like_dom_sf"/>
</dbReference>
<reference evidence="7" key="1">
    <citation type="journal article" date="2020" name="Stud. Mycol.">
        <title>101 Dothideomycetes genomes: a test case for predicting lifestyles and emergence of pathogens.</title>
        <authorList>
            <person name="Haridas S."/>
            <person name="Albert R."/>
            <person name="Binder M."/>
            <person name="Bloem J."/>
            <person name="Labutti K."/>
            <person name="Salamov A."/>
            <person name="Andreopoulos B."/>
            <person name="Baker S."/>
            <person name="Barry K."/>
            <person name="Bills G."/>
            <person name="Bluhm B."/>
            <person name="Cannon C."/>
            <person name="Castanera R."/>
            <person name="Culley D."/>
            <person name="Daum C."/>
            <person name="Ezra D."/>
            <person name="Gonzalez J."/>
            <person name="Henrissat B."/>
            <person name="Kuo A."/>
            <person name="Liang C."/>
            <person name="Lipzen A."/>
            <person name="Lutzoni F."/>
            <person name="Magnuson J."/>
            <person name="Mondo S."/>
            <person name="Nolan M."/>
            <person name="Ohm R."/>
            <person name="Pangilinan J."/>
            <person name="Park H.-J."/>
            <person name="Ramirez L."/>
            <person name="Alfaro M."/>
            <person name="Sun H."/>
            <person name="Tritt A."/>
            <person name="Yoshinaga Y."/>
            <person name="Zwiers L.-H."/>
            <person name="Turgeon B."/>
            <person name="Goodwin S."/>
            <person name="Spatafora J."/>
            <person name="Crous P."/>
            <person name="Grigoriev I."/>
        </authorList>
    </citation>
    <scope>NUCLEOTIDE SEQUENCE</scope>
    <source>
        <strain evidence="7">CBS 627.86</strain>
    </source>
</reference>
<keyword evidence="3 7" id="KW-0418">Kinase</keyword>
<dbReference type="PANTHER" id="PTHR11042">
    <property type="entry name" value="EUKARYOTIC TRANSLATION INITIATION FACTOR 2-ALPHA KINASE EIF2-ALPHA KINASE -RELATED"/>
    <property type="match status" value="1"/>
</dbReference>
<evidence type="ECO:0000256" key="2">
    <source>
        <dbReference type="ARBA" id="ARBA00022741"/>
    </source>
</evidence>
<feature type="region of interest" description="Disordered" evidence="5">
    <location>
        <begin position="1"/>
        <end position="39"/>
    </location>
</feature>
<evidence type="ECO:0000256" key="4">
    <source>
        <dbReference type="ARBA" id="ARBA00022840"/>
    </source>
</evidence>
<organism evidence="7 8">
    <name type="scientific">Lophiotrema nucula</name>
    <dbReference type="NCBI Taxonomy" id="690887"/>
    <lineage>
        <taxon>Eukaryota</taxon>
        <taxon>Fungi</taxon>
        <taxon>Dikarya</taxon>
        <taxon>Ascomycota</taxon>
        <taxon>Pezizomycotina</taxon>
        <taxon>Dothideomycetes</taxon>
        <taxon>Pleosporomycetidae</taxon>
        <taxon>Pleosporales</taxon>
        <taxon>Lophiotremataceae</taxon>
        <taxon>Lophiotrema</taxon>
    </lineage>
</organism>
<dbReference type="Gene3D" id="1.10.510.10">
    <property type="entry name" value="Transferase(Phosphotransferase) domain 1"/>
    <property type="match status" value="1"/>
</dbReference>
<dbReference type="GO" id="GO:0004713">
    <property type="term" value="F:protein tyrosine kinase activity"/>
    <property type="evidence" value="ECO:0007669"/>
    <property type="project" value="TreeGrafter"/>
</dbReference>
<keyword evidence="4" id="KW-0067">ATP-binding</keyword>
<dbReference type="Pfam" id="PF00069">
    <property type="entry name" value="Pkinase"/>
    <property type="match status" value="1"/>
</dbReference>
<gene>
    <name evidence="7" type="ORF">BDV96DRAFT_592633</name>
</gene>
<sequence>MSATEAALLPIHNSVDTGGRSPEAKLPENALSLSPTDDEDSNLDFEDLIVSGAHEQTNLFFEAFLEMNETSATKDDYVVWRSDIPRADYNPSTSSDDHPVAARNDFVRKREHDEFTELITTTTETYNTRENTLTSNIFREPGIPSSHRRESVRGSISKGQTPSFSPLSNFESPASFVSAYTPASYLSADTPASYTTARSSLNSPMFPLLEQASALVDFVQGESLDHVAKKRRQHPLYTEYQKVLAEQGLIPTTENEVNWSGKGQHVEYATDEEVPLKVLSHLGASISATVDKVLCRRIALAKKTMRCTRTWNITEALREVKHLHKLRHAHIVQLVGSFLQGRNFSILMYPAADFHLGTFLEDTSDMRAQAFQPELDVELTQRDHFLNDAFACLSNAIAHVHAQTTKHMDIKPANILVRRDNAPDLLPTWRIYLADFGLSRSFADQDHSQTDGPIARTPKYCAPEVYEYESRGRSADIFSLGCVFLEILTVLCASSVQEFADFRSEGSGDESFRANLKKTREWVEVQLRKNRPPGLSEFMLRMVSLAPAKRPAAADLDAFFNSQDRFYLFGYSSVGCDHTGPERYEAHRKIWSYIY</sequence>
<dbReference type="GO" id="GO:0110031">
    <property type="term" value="P:negative regulation of G2/MI transition of meiotic cell cycle"/>
    <property type="evidence" value="ECO:0007669"/>
    <property type="project" value="TreeGrafter"/>
</dbReference>
<dbReference type="PANTHER" id="PTHR11042:SF190">
    <property type="entry name" value="MITOSIS INHIBITOR PROTEIN KINASE MIK1"/>
    <property type="match status" value="1"/>
</dbReference>
<dbReference type="InterPro" id="IPR000719">
    <property type="entry name" value="Prot_kinase_dom"/>
</dbReference>
<dbReference type="OrthoDB" id="4062651at2759"/>
<dbReference type="AlphaFoldDB" id="A0A6A5YF66"/>
<evidence type="ECO:0000256" key="1">
    <source>
        <dbReference type="ARBA" id="ARBA00022679"/>
    </source>
</evidence>
<evidence type="ECO:0000256" key="3">
    <source>
        <dbReference type="ARBA" id="ARBA00022777"/>
    </source>
</evidence>
<dbReference type="CDD" id="cd00180">
    <property type="entry name" value="PKc"/>
    <property type="match status" value="1"/>
</dbReference>